<gene>
    <name evidence="2" type="ORF">O3G_MSEX014050</name>
</gene>
<feature type="chain" id="PRO_5036838210" evidence="1">
    <location>
        <begin position="22"/>
        <end position="155"/>
    </location>
</feature>
<proteinExistence type="predicted"/>
<feature type="signal peptide" evidence="1">
    <location>
        <begin position="1"/>
        <end position="21"/>
    </location>
</feature>
<protein>
    <submittedName>
        <fullName evidence="2">Uncharacterized protein</fullName>
    </submittedName>
</protein>
<evidence type="ECO:0000256" key="1">
    <source>
        <dbReference type="SAM" id="SignalP"/>
    </source>
</evidence>
<accession>A0A922CYV2</accession>
<evidence type="ECO:0000313" key="2">
    <source>
        <dbReference type="EMBL" id="KAG6463729.1"/>
    </source>
</evidence>
<dbReference type="EMBL" id="JH669027">
    <property type="protein sequence ID" value="KAG6463729.1"/>
    <property type="molecule type" value="Genomic_DNA"/>
</dbReference>
<keyword evidence="1" id="KW-0732">Signal</keyword>
<dbReference type="Proteomes" id="UP000791440">
    <property type="component" value="Unassembled WGS sequence"/>
</dbReference>
<reference evidence="2" key="1">
    <citation type="journal article" date="2016" name="Insect Biochem. Mol. Biol.">
        <title>Multifaceted biological insights from a draft genome sequence of the tobacco hornworm moth, Manduca sexta.</title>
        <authorList>
            <person name="Kanost M.R."/>
            <person name="Arrese E.L."/>
            <person name="Cao X."/>
            <person name="Chen Y.R."/>
            <person name="Chellapilla S."/>
            <person name="Goldsmith M.R."/>
            <person name="Grosse-Wilde E."/>
            <person name="Heckel D.G."/>
            <person name="Herndon N."/>
            <person name="Jiang H."/>
            <person name="Papanicolaou A."/>
            <person name="Qu J."/>
            <person name="Soulages J.L."/>
            <person name="Vogel H."/>
            <person name="Walters J."/>
            <person name="Waterhouse R.M."/>
            <person name="Ahn S.J."/>
            <person name="Almeida F.C."/>
            <person name="An C."/>
            <person name="Aqrawi P."/>
            <person name="Bretschneider A."/>
            <person name="Bryant W.B."/>
            <person name="Bucks S."/>
            <person name="Chao H."/>
            <person name="Chevignon G."/>
            <person name="Christen J.M."/>
            <person name="Clarke D.F."/>
            <person name="Dittmer N.T."/>
            <person name="Ferguson L.C.F."/>
            <person name="Garavelou S."/>
            <person name="Gordon K.H.J."/>
            <person name="Gunaratna R.T."/>
            <person name="Han Y."/>
            <person name="Hauser F."/>
            <person name="He Y."/>
            <person name="Heidel-Fischer H."/>
            <person name="Hirsh A."/>
            <person name="Hu Y."/>
            <person name="Jiang H."/>
            <person name="Kalra D."/>
            <person name="Klinner C."/>
            <person name="Konig C."/>
            <person name="Kovar C."/>
            <person name="Kroll A.R."/>
            <person name="Kuwar S.S."/>
            <person name="Lee S.L."/>
            <person name="Lehman R."/>
            <person name="Li K."/>
            <person name="Li Z."/>
            <person name="Liang H."/>
            <person name="Lovelace S."/>
            <person name="Lu Z."/>
            <person name="Mansfield J.H."/>
            <person name="McCulloch K.J."/>
            <person name="Mathew T."/>
            <person name="Morton B."/>
            <person name="Muzny D.M."/>
            <person name="Neunemann D."/>
            <person name="Ongeri F."/>
            <person name="Pauchet Y."/>
            <person name="Pu L.L."/>
            <person name="Pyrousis I."/>
            <person name="Rao X.J."/>
            <person name="Redding A."/>
            <person name="Roesel C."/>
            <person name="Sanchez-Gracia A."/>
            <person name="Schaack S."/>
            <person name="Shukla A."/>
            <person name="Tetreau G."/>
            <person name="Wang Y."/>
            <person name="Xiong G.H."/>
            <person name="Traut W."/>
            <person name="Walsh T.K."/>
            <person name="Worley K.C."/>
            <person name="Wu D."/>
            <person name="Wu W."/>
            <person name="Wu Y.Q."/>
            <person name="Zhang X."/>
            <person name="Zou Z."/>
            <person name="Zucker H."/>
            <person name="Briscoe A.D."/>
            <person name="Burmester T."/>
            <person name="Clem R.J."/>
            <person name="Feyereisen R."/>
            <person name="Grimmelikhuijzen C.J.P."/>
            <person name="Hamodrakas S.J."/>
            <person name="Hansson B.S."/>
            <person name="Huguet E."/>
            <person name="Jermiin L.S."/>
            <person name="Lan Q."/>
            <person name="Lehman H.K."/>
            <person name="Lorenzen M."/>
            <person name="Merzendorfer H."/>
            <person name="Michalopoulos I."/>
            <person name="Morton D.B."/>
            <person name="Muthukrishnan S."/>
            <person name="Oakeshott J.G."/>
            <person name="Palmer W."/>
            <person name="Park Y."/>
            <person name="Passarelli A.L."/>
            <person name="Rozas J."/>
            <person name="Schwartz L.M."/>
            <person name="Smith W."/>
            <person name="Southgate A."/>
            <person name="Vilcinskas A."/>
            <person name="Vogt R."/>
            <person name="Wang P."/>
            <person name="Werren J."/>
            <person name="Yu X.Q."/>
            <person name="Zhou J.J."/>
            <person name="Brown S.J."/>
            <person name="Scherer S.E."/>
            <person name="Richards S."/>
            <person name="Blissard G.W."/>
        </authorList>
    </citation>
    <scope>NUCLEOTIDE SEQUENCE</scope>
</reference>
<keyword evidence="3" id="KW-1185">Reference proteome</keyword>
<evidence type="ECO:0000313" key="3">
    <source>
        <dbReference type="Proteomes" id="UP000791440"/>
    </source>
</evidence>
<reference evidence="2" key="2">
    <citation type="submission" date="2020-12" db="EMBL/GenBank/DDBJ databases">
        <authorList>
            <person name="Kanost M."/>
        </authorList>
    </citation>
    <scope>NUCLEOTIDE SEQUENCE</scope>
</reference>
<comment type="caution">
    <text evidence="2">The sequence shown here is derived from an EMBL/GenBank/DDBJ whole genome shotgun (WGS) entry which is preliminary data.</text>
</comment>
<dbReference type="AlphaFoldDB" id="A0A922CYV2"/>
<name>A0A922CYV2_MANSE</name>
<sequence length="155" mass="17778">MCSIKFFVILSLALFATSVTAQKDKALMCLESPAMTEQASKVSKCYEDMFNTVLLNNSSLSCKSFSDFNNSYTSFYKDAKKCFNNTNTELTEAEKTFLNMVKALRDFDKLIETQCLVAIMPQIQECRQQNLTERNNTETWLRRANVNISQYHATK</sequence>
<organism evidence="2 3">
    <name type="scientific">Manduca sexta</name>
    <name type="common">Tobacco hawkmoth</name>
    <name type="synonym">Tobacco hornworm</name>
    <dbReference type="NCBI Taxonomy" id="7130"/>
    <lineage>
        <taxon>Eukaryota</taxon>
        <taxon>Metazoa</taxon>
        <taxon>Ecdysozoa</taxon>
        <taxon>Arthropoda</taxon>
        <taxon>Hexapoda</taxon>
        <taxon>Insecta</taxon>
        <taxon>Pterygota</taxon>
        <taxon>Neoptera</taxon>
        <taxon>Endopterygota</taxon>
        <taxon>Lepidoptera</taxon>
        <taxon>Glossata</taxon>
        <taxon>Ditrysia</taxon>
        <taxon>Bombycoidea</taxon>
        <taxon>Sphingidae</taxon>
        <taxon>Sphinginae</taxon>
        <taxon>Sphingini</taxon>
        <taxon>Manduca</taxon>
    </lineage>
</organism>